<proteinExistence type="predicted"/>
<keyword evidence="2" id="KW-1185">Reference proteome</keyword>
<gene>
    <name evidence="1" type="ORF">H0241_19695</name>
</gene>
<accession>A0A838B6P3</accession>
<reference evidence="1 2" key="1">
    <citation type="submission" date="2020-07" db="EMBL/GenBank/DDBJ databases">
        <title>Definition of the novel symbiovar canariense within Mesorhizobium novociceri, a new species of genus Mesorhizobium nodulating Cicer canariense in the Caldera de Taburiente National Park (La Palma, Canary Islands).</title>
        <authorList>
            <person name="Leon-Barrios M."/>
            <person name="Perez-Yepez J."/>
            <person name="Flores-Felix J.D."/>
            <person name="Ramirez-Baena M.H."/>
            <person name="Pulido-Suarez L."/>
            <person name="Igual J.M."/>
            <person name="Velazquez E."/>
            <person name="Peix A."/>
        </authorList>
    </citation>
    <scope>NUCLEOTIDE SEQUENCE [LARGE SCALE GENOMIC DNA]</scope>
    <source>
        <strain evidence="1 2">CCANP35</strain>
    </source>
</reference>
<comment type="caution">
    <text evidence="1">The sequence shown here is derived from an EMBL/GenBank/DDBJ whole genome shotgun (WGS) entry which is preliminary data.</text>
</comment>
<dbReference type="EMBL" id="JACDTY010000009">
    <property type="protein sequence ID" value="MBA1142458.1"/>
    <property type="molecule type" value="Genomic_DNA"/>
</dbReference>
<organism evidence="1 2">
    <name type="scientific">Mesorhizobium neociceri</name>
    <dbReference type="NCBI Taxonomy" id="1307853"/>
    <lineage>
        <taxon>Bacteria</taxon>
        <taxon>Pseudomonadati</taxon>
        <taxon>Pseudomonadota</taxon>
        <taxon>Alphaproteobacteria</taxon>
        <taxon>Hyphomicrobiales</taxon>
        <taxon>Phyllobacteriaceae</taxon>
        <taxon>Mesorhizobium</taxon>
    </lineage>
</organism>
<sequence length="58" mass="6593">MLKPKLAREIRAIFKRGRLTQVKSAAVLGTKQARRFHDCHRAHGEGFNQTGWFPVSTS</sequence>
<dbReference type="InterPro" id="IPR010982">
    <property type="entry name" value="Lambda_DNA-bd_dom_sf"/>
</dbReference>
<dbReference type="RefSeq" id="WP_181059259.1">
    <property type="nucleotide sequence ID" value="NZ_JACDTY010000009.1"/>
</dbReference>
<dbReference type="AlphaFoldDB" id="A0A838B6P3"/>
<dbReference type="Gene3D" id="1.10.260.40">
    <property type="entry name" value="lambda repressor-like DNA-binding domains"/>
    <property type="match status" value="1"/>
</dbReference>
<evidence type="ECO:0000313" key="2">
    <source>
        <dbReference type="Proteomes" id="UP000558284"/>
    </source>
</evidence>
<name>A0A838B6P3_9HYPH</name>
<evidence type="ECO:0000313" key="1">
    <source>
        <dbReference type="EMBL" id="MBA1142458.1"/>
    </source>
</evidence>
<dbReference type="Proteomes" id="UP000558284">
    <property type="component" value="Unassembled WGS sequence"/>
</dbReference>
<dbReference type="GO" id="GO:0003677">
    <property type="term" value="F:DNA binding"/>
    <property type="evidence" value="ECO:0007669"/>
    <property type="project" value="InterPro"/>
</dbReference>
<protein>
    <submittedName>
        <fullName evidence="1">Uncharacterized protein</fullName>
    </submittedName>
</protein>